<evidence type="ECO:0000313" key="2">
    <source>
        <dbReference type="Proteomes" id="UP000323426"/>
    </source>
</evidence>
<organism evidence="1 2">
    <name type="scientific">Adhaeribacter rhizoryzae</name>
    <dbReference type="NCBI Taxonomy" id="2607907"/>
    <lineage>
        <taxon>Bacteria</taxon>
        <taxon>Pseudomonadati</taxon>
        <taxon>Bacteroidota</taxon>
        <taxon>Cytophagia</taxon>
        <taxon>Cytophagales</taxon>
        <taxon>Hymenobacteraceae</taxon>
        <taxon>Adhaeribacter</taxon>
    </lineage>
</organism>
<dbReference type="EMBL" id="VWSF01000008">
    <property type="protein sequence ID" value="KAA5545639.1"/>
    <property type="molecule type" value="Genomic_DNA"/>
</dbReference>
<protein>
    <recommendedName>
        <fullName evidence="3">Outer membrane protein beta-barrel domain-containing protein</fullName>
    </recommendedName>
</protein>
<dbReference type="RefSeq" id="WP_150088643.1">
    <property type="nucleotide sequence ID" value="NZ_VWSF01000008.1"/>
</dbReference>
<comment type="caution">
    <text evidence="1">The sequence shown here is derived from an EMBL/GenBank/DDBJ whole genome shotgun (WGS) entry which is preliminary data.</text>
</comment>
<accession>A0A5M6DHH6</accession>
<reference evidence="1 2" key="1">
    <citation type="submission" date="2019-09" db="EMBL/GenBank/DDBJ databases">
        <title>Genome sequence and assembly of Adhaeribacter sp.</title>
        <authorList>
            <person name="Chhetri G."/>
        </authorList>
    </citation>
    <scope>NUCLEOTIDE SEQUENCE [LARGE SCALE GENOMIC DNA]</scope>
    <source>
        <strain evidence="1 2">DK36</strain>
    </source>
</reference>
<dbReference type="AlphaFoldDB" id="A0A5M6DHH6"/>
<proteinExistence type="predicted"/>
<dbReference type="Proteomes" id="UP000323426">
    <property type="component" value="Unassembled WGS sequence"/>
</dbReference>
<evidence type="ECO:0008006" key="3">
    <source>
        <dbReference type="Google" id="ProtNLM"/>
    </source>
</evidence>
<sequence length="230" mass="26094">MIKRSLFFSFLFLINLVVFGQDSLSQVQHRRYIGYYITNLSYHIYYNNPETAGEMPSGYFTPVTVNFGYKLNNRITLQAGLSYGRDKISKEFQTLLSPDNYLNYDGVSITNAIALPLTLRFIFIGINKKLPIYATATCMPAYGRTRLKTTVSRGGVINSRNVTDSGLNTFFNAGFGINYKIKKRFSGFTEIQLVKSNLAGYNSRYYDWYGDAPKFFQLSGSLGLGITYDL</sequence>
<name>A0A5M6DHH6_9BACT</name>
<evidence type="ECO:0000313" key="1">
    <source>
        <dbReference type="EMBL" id="KAA5545639.1"/>
    </source>
</evidence>
<dbReference type="InterPro" id="IPR036709">
    <property type="entry name" value="Autotransporte_beta_dom_sf"/>
</dbReference>
<keyword evidence="2" id="KW-1185">Reference proteome</keyword>
<gene>
    <name evidence="1" type="ORF">F0145_11915</name>
</gene>
<dbReference type="SUPFAM" id="SSF103515">
    <property type="entry name" value="Autotransporter"/>
    <property type="match status" value="1"/>
</dbReference>